<accession>A0A2W1N2L5</accession>
<dbReference type="Proteomes" id="UP000249248">
    <property type="component" value="Unassembled WGS sequence"/>
</dbReference>
<dbReference type="SUPFAM" id="SSF56935">
    <property type="entry name" value="Porins"/>
    <property type="match status" value="1"/>
</dbReference>
<dbReference type="EMBL" id="QKSB01000002">
    <property type="protein sequence ID" value="PZE18094.1"/>
    <property type="molecule type" value="Genomic_DNA"/>
</dbReference>
<gene>
    <name evidence="3" type="ORF">DNU06_05620</name>
</gene>
<protein>
    <recommendedName>
        <fullName evidence="2">Alginate export domain-containing protein</fullName>
    </recommendedName>
</protein>
<sequence>MKKTALIFAILLLNNLSLFSQDFKLSAEIRPRFEARHGYKKLMSNNQKTASFVSQRTRLNFEFEQDKIAVKVTAQNVRVWGDVSTLSAQDINGITMHETWAKYQFNEMVALKVGRQEIAYDDERIFGAVGWAQQARSHDAALVKLDFKRKGKLDAGFAYNSNNENITDPGYFINQYQNMQFLWYQVPLAKSFKLSLLVLNNGMQYSIDNVTRKTAYSQTMGGRLVYKKNKIAANAAFYYQLGELPQTISTGTVIQNAYYVAADIQYRPTSSFTFGGGIEILSGNDMSSTSSQNNAFNPYYGTNHKFNGLMDYFYVGNHLNTVGLVDIYVPLTFKKDKLKISTTAHYFLTQNNYAIKVIDYLAILDPSLGTEIDLTVNYKLSNVFEISAGYSQFFGTQSLETIQGGNASLSNNWSWLMLTFKPVLFQTNLK</sequence>
<evidence type="ECO:0000313" key="4">
    <source>
        <dbReference type="Proteomes" id="UP000249248"/>
    </source>
</evidence>
<keyword evidence="4" id="KW-1185">Reference proteome</keyword>
<keyword evidence="1" id="KW-0732">Signal</keyword>
<feature type="chain" id="PRO_5016035315" description="Alginate export domain-containing protein" evidence="1">
    <location>
        <begin position="21"/>
        <end position="430"/>
    </location>
</feature>
<dbReference type="InterPro" id="IPR025388">
    <property type="entry name" value="Alginate_export_dom"/>
</dbReference>
<organism evidence="3 4">
    <name type="scientific">Putridiphycobacter roseus</name>
    <dbReference type="NCBI Taxonomy" id="2219161"/>
    <lineage>
        <taxon>Bacteria</taxon>
        <taxon>Pseudomonadati</taxon>
        <taxon>Bacteroidota</taxon>
        <taxon>Flavobacteriia</taxon>
        <taxon>Flavobacteriales</taxon>
        <taxon>Crocinitomicaceae</taxon>
        <taxon>Putridiphycobacter</taxon>
    </lineage>
</organism>
<evidence type="ECO:0000313" key="3">
    <source>
        <dbReference type="EMBL" id="PZE18094.1"/>
    </source>
</evidence>
<evidence type="ECO:0000256" key="1">
    <source>
        <dbReference type="SAM" id="SignalP"/>
    </source>
</evidence>
<dbReference type="OrthoDB" id="1070463at2"/>
<name>A0A2W1N2L5_9FLAO</name>
<feature type="domain" description="Alginate export" evidence="2">
    <location>
        <begin position="26"/>
        <end position="394"/>
    </location>
</feature>
<reference evidence="3 4" key="1">
    <citation type="submission" date="2018-06" db="EMBL/GenBank/DDBJ databases">
        <title>The draft genome sequence of Crocinitomix sp. SM1701.</title>
        <authorList>
            <person name="Zhang X."/>
        </authorList>
    </citation>
    <scope>NUCLEOTIDE SEQUENCE [LARGE SCALE GENOMIC DNA]</scope>
    <source>
        <strain evidence="3 4">SM1701</strain>
    </source>
</reference>
<evidence type="ECO:0000259" key="2">
    <source>
        <dbReference type="Pfam" id="PF13372"/>
    </source>
</evidence>
<dbReference type="Pfam" id="PF13372">
    <property type="entry name" value="Alginate_exp"/>
    <property type="match status" value="1"/>
</dbReference>
<proteinExistence type="predicted"/>
<comment type="caution">
    <text evidence="3">The sequence shown here is derived from an EMBL/GenBank/DDBJ whole genome shotgun (WGS) entry which is preliminary data.</text>
</comment>
<dbReference type="AlphaFoldDB" id="A0A2W1N2L5"/>
<feature type="signal peptide" evidence="1">
    <location>
        <begin position="1"/>
        <end position="20"/>
    </location>
</feature>
<dbReference type="RefSeq" id="WP_111062247.1">
    <property type="nucleotide sequence ID" value="NZ_JBHUCU010000002.1"/>
</dbReference>